<reference evidence="1" key="2">
    <citation type="submission" date="2022-04" db="EMBL/GenBank/DDBJ databases">
        <title>Complete Genome Sequence of Flavobacterium sediminilitoris YSM-43, Isolated from a Tidal Sediment.</title>
        <authorList>
            <person name="Lee P.A."/>
        </authorList>
    </citation>
    <scope>NUCLEOTIDE SEQUENCE</scope>
    <source>
        <strain evidence="1">YSM-43</strain>
    </source>
</reference>
<protein>
    <submittedName>
        <fullName evidence="1">Uncharacterized protein</fullName>
    </submittedName>
</protein>
<gene>
    <name evidence="1" type="ORF">LXD69_02635</name>
</gene>
<sequence>MKTKKVTFGKSLENLTKYQFDFLQNIKGGDIPIVVHIPTRANPACLEGYEWNEVLKKCVRTGVAVSLDTIRTN</sequence>
<accession>A0ABY4HNH6</accession>
<dbReference type="Proteomes" id="UP000830454">
    <property type="component" value="Chromosome"/>
</dbReference>
<proteinExistence type="predicted"/>
<evidence type="ECO:0000313" key="2">
    <source>
        <dbReference type="Proteomes" id="UP000830454"/>
    </source>
</evidence>
<evidence type="ECO:0000313" key="1">
    <source>
        <dbReference type="EMBL" id="UOX34421.1"/>
    </source>
</evidence>
<keyword evidence="2" id="KW-1185">Reference proteome</keyword>
<dbReference type="RefSeq" id="WP_045972897.1">
    <property type="nucleotide sequence ID" value="NZ_CP090145.1"/>
</dbReference>
<name>A0ABY4HNH6_9FLAO</name>
<reference evidence="1" key="1">
    <citation type="submission" date="2021-12" db="EMBL/GenBank/DDBJ databases">
        <authorList>
            <person name="Cha I.-T."/>
            <person name="Lee K.-E."/>
            <person name="Park S.-J."/>
        </authorList>
    </citation>
    <scope>NUCLEOTIDE SEQUENCE</scope>
    <source>
        <strain evidence="1">YSM-43</strain>
    </source>
</reference>
<dbReference type="EMBL" id="CP090145">
    <property type="protein sequence ID" value="UOX34421.1"/>
    <property type="molecule type" value="Genomic_DNA"/>
</dbReference>
<organism evidence="1 2">
    <name type="scientific">Flavobacterium sediminilitoris</name>
    <dbReference type="NCBI Taxonomy" id="2024526"/>
    <lineage>
        <taxon>Bacteria</taxon>
        <taxon>Pseudomonadati</taxon>
        <taxon>Bacteroidota</taxon>
        <taxon>Flavobacteriia</taxon>
        <taxon>Flavobacteriales</taxon>
        <taxon>Flavobacteriaceae</taxon>
        <taxon>Flavobacterium</taxon>
    </lineage>
</organism>